<feature type="domain" description="Solute-binding protein family 3/N-terminal" evidence="5">
    <location>
        <begin position="20"/>
        <end position="242"/>
    </location>
</feature>
<accession>A0A0A8UTW1</accession>
<keyword evidence="8" id="KW-1185">Reference proteome</keyword>
<proteinExistence type="inferred from homology"/>
<dbReference type="GO" id="GO:0030313">
    <property type="term" value="C:cell envelope"/>
    <property type="evidence" value="ECO:0007669"/>
    <property type="project" value="UniProtKB-SubCell"/>
</dbReference>
<dbReference type="PANTHER" id="PTHR35936:SF19">
    <property type="entry name" value="AMINO-ACID-BINDING PROTEIN YXEM-RELATED"/>
    <property type="match status" value="1"/>
</dbReference>
<name>A0A0A8UTW1_LEGHA</name>
<dbReference type="PATRIC" id="fig|449.7.peg.1672"/>
<evidence type="ECO:0000259" key="6">
    <source>
        <dbReference type="SMART" id="SM00079"/>
    </source>
</evidence>
<dbReference type="InterPro" id="IPR018313">
    <property type="entry name" value="SBP_3_CS"/>
</dbReference>
<evidence type="ECO:0000313" key="8">
    <source>
        <dbReference type="Proteomes" id="UP000032803"/>
    </source>
</evidence>
<dbReference type="KEGG" id="lha:LHA_3143"/>
<dbReference type="SMART" id="SM00079">
    <property type="entry name" value="PBPe"/>
    <property type="match status" value="1"/>
</dbReference>
<dbReference type="GO" id="GO:0015276">
    <property type="term" value="F:ligand-gated monoatomic ion channel activity"/>
    <property type="evidence" value="ECO:0007669"/>
    <property type="project" value="InterPro"/>
</dbReference>
<gene>
    <name evidence="7" type="ORF">LHA_3143</name>
</gene>
<dbReference type="EMBL" id="LN681225">
    <property type="protein sequence ID" value="CEK12128.1"/>
    <property type="molecule type" value="Genomic_DNA"/>
</dbReference>
<sequence>MRGFILFIAILFFPVLNAKTVLVGALIYNPPFETSADKNNHYFGFDIDLIREICKRIDADCEFKGLTFVQLFTELLAGNIDLAVGAISITPERQKTFLFSLPYFTSNGQYLTNTKSSINSTEDIRNKIVGIEQGTVFKDVTLAKFNKEVQVIEYRTLPEVFQALDNGDIDILITDEENAKYWVANTDQQFKLVGNPIPIGLGYGIMANKKSQDLINQVNKALTDMESDGTYLKIYQRYFTPMS</sequence>
<dbReference type="InterPro" id="IPR001638">
    <property type="entry name" value="Solute-binding_3/MltF_N"/>
</dbReference>
<dbReference type="RefSeq" id="WP_045107202.1">
    <property type="nucleotide sequence ID" value="NZ_LN681225.1"/>
</dbReference>
<feature type="domain" description="Ionotropic glutamate receptor C-terminal" evidence="6">
    <location>
        <begin position="20"/>
        <end position="241"/>
    </location>
</feature>
<dbReference type="AlphaFoldDB" id="A0A0A8UTW1"/>
<keyword evidence="3" id="KW-0732">Signal</keyword>
<reference evidence="8" key="1">
    <citation type="submission" date="2014-09" db="EMBL/GenBank/DDBJ databases">
        <authorList>
            <person name="Gomez-Valero L."/>
        </authorList>
    </citation>
    <scope>NUCLEOTIDE SEQUENCE [LARGE SCALE GENOMIC DNA]</scope>
    <source>
        <strain evidence="8">ATCC35250</strain>
    </source>
</reference>
<dbReference type="Gene3D" id="3.40.190.10">
    <property type="entry name" value="Periplasmic binding protein-like II"/>
    <property type="match status" value="2"/>
</dbReference>
<dbReference type="HOGENOM" id="CLU_019602_18_0_6"/>
<evidence type="ECO:0000256" key="3">
    <source>
        <dbReference type="ARBA" id="ARBA00022729"/>
    </source>
</evidence>
<dbReference type="STRING" id="449.LHA_3143"/>
<dbReference type="SMART" id="SM00062">
    <property type="entry name" value="PBPb"/>
    <property type="match status" value="1"/>
</dbReference>
<comment type="subcellular location">
    <subcellularLocation>
        <location evidence="1">Cell envelope</location>
    </subcellularLocation>
</comment>
<dbReference type="Pfam" id="PF00497">
    <property type="entry name" value="SBP_bac_3"/>
    <property type="match status" value="1"/>
</dbReference>
<dbReference type="InterPro" id="IPR001320">
    <property type="entry name" value="Iontro_rcpt_C"/>
</dbReference>
<evidence type="ECO:0000256" key="4">
    <source>
        <dbReference type="RuleBase" id="RU003744"/>
    </source>
</evidence>
<dbReference type="Proteomes" id="UP000032803">
    <property type="component" value="Chromosome I"/>
</dbReference>
<dbReference type="OrthoDB" id="9768183at2"/>
<organism evidence="7 8">
    <name type="scientific">Legionella hackeliae</name>
    <dbReference type="NCBI Taxonomy" id="449"/>
    <lineage>
        <taxon>Bacteria</taxon>
        <taxon>Pseudomonadati</taxon>
        <taxon>Pseudomonadota</taxon>
        <taxon>Gammaproteobacteria</taxon>
        <taxon>Legionellales</taxon>
        <taxon>Legionellaceae</taxon>
        <taxon>Legionella</taxon>
    </lineage>
</organism>
<evidence type="ECO:0000259" key="5">
    <source>
        <dbReference type="SMART" id="SM00062"/>
    </source>
</evidence>
<comment type="similarity">
    <text evidence="2 4">Belongs to the bacterial solute-binding protein 3 family.</text>
</comment>
<protein>
    <submittedName>
        <fullName evidence="7">Putative arginine 3rd transport system periplasmic binding protein</fullName>
    </submittedName>
</protein>
<dbReference type="PROSITE" id="PS01039">
    <property type="entry name" value="SBP_BACTERIAL_3"/>
    <property type="match status" value="1"/>
</dbReference>
<evidence type="ECO:0000256" key="1">
    <source>
        <dbReference type="ARBA" id="ARBA00004196"/>
    </source>
</evidence>
<dbReference type="GO" id="GO:0016020">
    <property type="term" value="C:membrane"/>
    <property type="evidence" value="ECO:0007669"/>
    <property type="project" value="InterPro"/>
</dbReference>
<dbReference type="CDD" id="cd13622">
    <property type="entry name" value="PBP2_Arg_3"/>
    <property type="match status" value="1"/>
</dbReference>
<evidence type="ECO:0000313" key="7">
    <source>
        <dbReference type="EMBL" id="CEK12128.1"/>
    </source>
</evidence>
<dbReference type="PANTHER" id="PTHR35936">
    <property type="entry name" value="MEMBRANE-BOUND LYTIC MUREIN TRANSGLYCOSYLASE F"/>
    <property type="match status" value="1"/>
</dbReference>
<dbReference type="SUPFAM" id="SSF53850">
    <property type="entry name" value="Periplasmic binding protein-like II"/>
    <property type="match status" value="1"/>
</dbReference>
<evidence type="ECO:0000256" key="2">
    <source>
        <dbReference type="ARBA" id="ARBA00010333"/>
    </source>
</evidence>